<dbReference type="RefSeq" id="XP_002772995.1">
    <property type="nucleotide sequence ID" value="XM_002772949.1"/>
</dbReference>
<dbReference type="Proteomes" id="UP000007800">
    <property type="component" value="Unassembled WGS sequence"/>
</dbReference>
<gene>
    <name evidence="1" type="ORF">Pmar_PMAR026363</name>
</gene>
<dbReference type="AlphaFoldDB" id="C5LEJ3"/>
<dbReference type="GeneID" id="9050301"/>
<organism evidence="2">
    <name type="scientific">Perkinsus marinus (strain ATCC 50983 / TXsc)</name>
    <dbReference type="NCBI Taxonomy" id="423536"/>
    <lineage>
        <taxon>Eukaryota</taxon>
        <taxon>Sar</taxon>
        <taxon>Alveolata</taxon>
        <taxon>Perkinsozoa</taxon>
        <taxon>Perkinsea</taxon>
        <taxon>Perkinsida</taxon>
        <taxon>Perkinsidae</taxon>
        <taxon>Perkinsus</taxon>
    </lineage>
</organism>
<accession>C5LEJ3</accession>
<dbReference type="OrthoDB" id="3341596at2759"/>
<proteinExistence type="predicted"/>
<keyword evidence="2" id="KW-1185">Reference proteome</keyword>
<reference evidence="1 2" key="1">
    <citation type="submission" date="2008-07" db="EMBL/GenBank/DDBJ databases">
        <authorList>
            <person name="El-Sayed N."/>
            <person name="Caler E."/>
            <person name="Inman J."/>
            <person name="Amedeo P."/>
            <person name="Hass B."/>
            <person name="Wortman J."/>
        </authorList>
    </citation>
    <scope>NUCLEOTIDE SEQUENCE [LARGE SCALE GENOMIC DNA]</scope>
    <source>
        <strain evidence="2">ATCC 50983 / TXsc</strain>
    </source>
</reference>
<sequence length="73" mass="7997">MPEKITDGLDGLGSSAMISFPAISVELRRWARKNEKVPATSKTTRSAMFQVSVANPDEKKEVPPTKAYMAMVV</sequence>
<evidence type="ECO:0000313" key="2">
    <source>
        <dbReference type="Proteomes" id="UP000007800"/>
    </source>
</evidence>
<dbReference type="InParanoid" id="C5LEJ3"/>
<dbReference type="EMBL" id="GG681295">
    <property type="protein sequence ID" value="EER04811.1"/>
    <property type="molecule type" value="Genomic_DNA"/>
</dbReference>
<name>C5LEJ3_PERM5</name>
<protein>
    <submittedName>
        <fullName evidence="1">Uncharacterized protein</fullName>
    </submittedName>
</protein>
<evidence type="ECO:0000313" key="1">
    <source>
        <dbReference type="EMBL" id="EER04811.1"/>
    </source>
</evidence>